<dbReference type="InterPro" id="IPR000847">
    <property type="entry name" value="LysR_HTH_N"/>
</dbReference>
<evidence type="ECO:0000313" key="7">
    <source>
        <dbReference type="Proteomes" id="UP001262410"/>
    </source>
</evidence>
<dbReference type="Proteomes" id="UP001262410">
    <property type="component" value="Unassembled WGS sequence"/>
</dbReference>
<evidence type="ECO:0000256" key="3">
    <source>
        <dbReference type="ARBA" id="ARBA00023125"/>
    </source>
</evidence>
<dbReference type="InterPro" id="IPR058163">
    <property type="entry name" value="LysR-type_TF_proteobact-type"/>
</dbReference>
<comment type="similarity">
    <text evidence="1">Belongs to the LysR transcriptional regulatory family.</text>
</comment>
<dbReference type="InterPro" id="IPR036388">
    <property type="entry name" value="WH-like_DNA-bd_sf"/>
</dbReference>
<dbReference type="Pfam" id="PF00126">
    <property type="entry name" value="HTH_1"/>
    <property type="match status" value="1"/>
</dbReference>
<protein>
    <submittedName>
        <fullName evidence="6">DNA-binding transcriptional LysR family regulator</fullName>
    </submittedName>
</protein>
<dbReference type="PANTHER" id="PTHR30537:SF5">
    <property type="entry name" value="HTH-TYPE TRANSCRIPTIONAL ACTIVATOR TTDR-RELATED"/>
    <property type="match status" value="1"/>
</dbReference>
<dbReference type="EMBL" id="JAVDPW010000005">
    <property type="protein sequence ID" value="MDR6290604.1"/>
    <property type="molecule type" value="Genomic_DNA"/>
</dbReference>
<dbReference type="GO" id="GO:0003677">
    <property type="term" value="F:DNA binding"/>
    <property type="evidence" value="ECO:0007669"/>
    <property type="project" value="UniProtKB-KW"/>
</dbReference>
<organism evidence="6 7">
    <name type="scientific">Inquilinus ginsengisoli</name>
    <dbReference type="NCBI Taxonomy" id="363840"/>
    <lineage>
        <taxon>Bacteria</taxon>
        <taxon>Pseudomonadati</taxon>
        <taxon>Pseudomonadota</taxon>
        <taxon>Alphaproteobacteria</taxon>
        <taxon>Rhodospirillales</taxon>
        <taxon>Rhodospirillaceae</taxon>
        <taxon>Inquilinus</taxon>
    </lineage>
</organism>
<keyword evidence="2" id="KW-0805">Transcription regulation</keyword>
<proteinExistence type="inferred from homology"/>
<comment type="caution">
    <text evidence="6">The sequence shown here is derived from an EMBL/GenBank/DDBJ whole genome shotgun (WGS) entry which is preliminary data.</text>
</comment>
<dbReference type="PANTHER" id="PTHR30537">
    <property type="entry name" value="HTH-TYPE TRANSCRIPTIONAL REGULATOR"/>
    <property type="match status" value="1"/>
</dbReference>
<dbReference type="PROSITE" id="PS50931">
    <property type="entry name" value="HTH_LYSR"/>
    <property type="match status" value="1"/>
</dbReference>
<accession>A0ABU1JPQ8</accession>
<dbReference type="Gene3D" id="1.10.10.10">
    <property type="entry name" value="Winged helix-like DNA-binding domain superfamily/Winged helix DNA-binding domain"/>
    <property type="match status" value="1"/>
</dbReference>
<dbReference type="Gene3D" id="3.40.190.290">
    <property type="match status" value="1"/>
</dbReference>
<dbReference type="InterPro" id="IPR036390">
    <property type="entry name" value="WH_DNA-bd_sf"/>
</dbReference>
<evidence type="ECO:0000259" key="5">
    <source>
        <dbReference type="PROSITE" id="PS50931"/>
    </source>
</evidence>
<dbReference type="RefSeq" id="WP_309795136.1">
    <property type="nucleotide sequence ID" value="NZ_JAVDPW010000005.1"/>
</dbReference>
<dbReference type="SUPFAM" id="SSF53850">
    <property type="entry name" value="Periplasmic binding protein-like II"/>
    <property type="match status" value="1"/>
</dbReference>
<evidence type="ECO:0000256" key="4">
    <source>
        <dbReference type="ARBA" id="ARBA00023163"/>
    </source>
</evidence>
<dbReference type="SUPFAM" id="SSF46785">
    <property type="entry name" value="Winged helix' DNA-binding domain"/>
    <property type="match status" value="1"/>
</dbReference>
<sequence>MASPDLSDLDAFVAVARARSFRGAATLRGVSASSLSEALRRLEARLGVRLLNRTTRSVTPTEAGERLIERLTPALGEIAGALDAVSSVRDSATGTLRLDVPSIVARHILPPIACRFLAAHPGITLEVTANDTFIDVLAAGFDAGIRYEERLERDMIAVPIGPRIQRFVIAAAPAYLATRGRPLHPRDLLEHACIRHRFPSGRIVSWEFERDGETIRITPDGPLVATTIDLELAAAIAGLGVMCIFEEVVRPALDSGALVPVMEDWWQSFSGPFLYYPSRTHMPAPLRAFVDFIKTDRGR</sequence>
<reference evidence="6 7" key="1">
    <citation type="submission" date="2023-07" db="EMBL/GenBank/DDBJ databases">
        <title>Sorghum-associated microbial communities from plants grown in Nebraska, USA.</title>
        <authorList>
            <person name="Schachtman D."/>
        </authorList>
    </citation>
    <scope>NUCLEOTIDE SEQUENCE [LARGE SCALE GENOMIC DNA]</scope>
    <source>
        <strain evidence="6 7">584</strain>
    </source>
</reference>
<name>A0ABU1JPQ8_9PROT</name>
<keyword evidence="4" id="KW-0804">Transcription</keyword>
<dbReference type="CDD" id="cd08474">
    <property type="entry name" value="PBP2_CrgA_like_5"/>
    <property type="match status" value="1"/>
</dbReference>
<feature type="domain" description="HTH lysR-type" evidence="5">
    <location>
        <begin position="4"/>
        <end position="61"/>
    </location>
</feature>
<evidence type="ECO:0000256" key="1">
    <source>
        <dbReference type="ARBA" id="ARBA00009437"/>
    </source>
</evidence>
<gene>
    <name evidence="6" type="ORF">E9232_003130</name>
</gene>
<dbReference type="Pfam" id="PF03466">
    <property type="entry name" value="LysR_substrate"/>
    <property type="match status" value="1"/>
</dbReference>
<evidence type="ECO:0000313" key="6">
    <source>
        <dbReference type="EMBL" id="MDR6290604.1"/>
    </source>
</evidence>
<evidence type="ECO:0000256" key="2">
    <source>
        <dbReference type="ARBA" id="ARBA00023015"/>
    </source>
</evidence>
<keyword evidence="3 6" id="KW-0238">DNA-binding</keyword>
<keyword evidence="7" id="KW-1185">Reference proteome</keyword>
<dbReference type="InterPro" id="IPR005119">
    <property type="entry name" value="LysR_subst-bd"/>
</dbReference>